<keyword evidence="1" id="KW-0812">Transmembrane</keyword>
<comment type="caution">
    <text evidence="3">The sequence shown here is derived from an EMBL/GenBank/DDBJ whole genome shotgun (WGS) entry which is preliminary data.</text>
</comment>
<keyword evidence="1" id="KW-0472">Membrane</keyword>
<reference evidence="3 4" key="1">
    <citation type="submission" date="2020-02" db="EMBL/GenBank/DDBJ databases">
        <title>Synteny-based analysis reveals conserved mechanism for high triclosan tolerance in Pseudomonas, as well as instances of horizontal transfer.</title>
        <authorList>
            <person name="Mcfarland A.G."/>
            <person name="Bertucci H.K."/>
            <person name="Litmann E."/>
            <person name="Shen J."/>
            <person name="Huttenhower C."/>
            <person name="Hartmann E.M."/>
        </authorList>
    </citation>
    <scope>NUCLEOTIDE SEQUENCE [LARGE SCALE GENOMIC DNA]</scope>
    <source>
        <strain evidence="3 4">115A1</strain>
    </source>
</reference>
<dbReference type="InterPro" id="IPR009936">
    <property type="entry name" value="DUF1468"/>
</dbReference>
<feature type="transmembrane region" description="Helical" evidence="1">
    <location>
        <begin position="12"/>
        <end position="33"/>
    </location>
</feature>
<dbReference type="Proteomes" id="UP000786387">
    <property type="component" value="Unassembled WGS sequence"/>
</dbReference>
<accession>A0ABR5YZC8</accession>
<feature type="transmembrane region" description="Helical" evidence="1">
    <location>
        <begin position="137"/>
        <end position="157"/>
    </location>
</feature>
<evidence type="ECO:0000259" key="2">
    <source>
        <dbReference type="Pfam" id="PF07331"/>
    </source>
</evidence>
<feature type="transmembrane region" description="Helical" evidence="1">
    <location>
        <begin position="97"/>
        <end position="130"/>
    </location>
</feature>
<feature type="transmembrane region" description="Helical" evidence="1">
    <location>
        <begin position="53"/>
        <end position="71"/>
    </location>
</feature>
<dbReference type="EMBL" id="JAAMRF010000003">
    <property type="protein sequence ID" value="MBA1273276.1"/>
    <property type="molecule type" value="Genomic_DNA"/>
</dbReference>
<evidence type="ECO:0000256" key="1">
    <source>
        <dbReference type="SAM" id="Phobius"/>
    </source>
</evidence>
<keyword evidence="1" id="KW-1133">Transmembrane helix</keyword>
<keyword evidence="4" id="KW-1185">Reference proteome</keyword>
<sequence>MNATPSSPPRWANLNTLLGIVCLIAALVFLFYLVPQHIEQAPRLQNPLQSPRWLPTVAGWIILLLSIALVIEGCLRPPQPEEGKGETGQDRAPAWRWLLLLVALASYWLLFEALGAIVAGVLATVLLFLATPVRKPWLYGLAVLLPWLVCLLFIHVLNVPLPSGSLWE</sequence>
<name>A0ABR5YZC8_9GAMM</name>
<organism evidence="3 4">
    <name type="scientific">Stutzerimonas azotifigens</name>
    <dbReference type="NCBI Taxonomy" id="291995"/>
    <lineage>
        <taxon>Bacteria</taxon>
        <taxon>Pseudomonadati</taxon>
        <taxon>Pseudomonadota</taxon>
        <taxon>Gammaproteobacteria</taxon>
        <taxon>Pseudomonadales</taxon>
        <taxon>Pseudomonadaceae</taxon>
        <taxon>Stutzerimonas</taxon>
    </lineage>
</organism>
<evidence type="ECO:0000313" key="3">
    <source>
        <dbReference type="EMBL" id="MBA1273276.1"/>
    </source>
</evidence>
<feature type="domain" description="DUF1468" evidence="2">
    <location>
        <begin position="20"/>
        <end position="162"/>
    </location>
</feature>
<dbReference type="RefSeq" id="WP_181070203.1">
    <property type="nucleotide sequence ID" value="NZ_JAAMRF010000003.1"/>
</dbReference>
<proteinExistence type="predicted"/>
<protein>
    <submittedName>
        <fullName evidence="3">Tripartite tricarboxylate transporter TctB family protein</fullName>
    </submittedName>
</protein>
<dbReference type="Pfam" id="PF07331">
    <property type="entry name" value="TctB"/>
    <property type="match status" value="1"/>
</dbReference>
<evidence type="ECO:0000313" key="4">
    <source>
        <dbReference type="Proteomes" id="UP000786387"/>
    </source>
</evidence>
<gene>
    <name evidence="3" type="ORF">G7026_07915</name>
</gene>